<dbReference type="InterPro" id="IPR013097">
    <property type="entry name" value="Dabb"/>
</dbReference>
<dbReference type="AlphaFoldDB" id="A0A084AR80"/>
<comment type="subunit">
    <text evidence="1">Homodimer.</text>
</comment>
<dbReference type="Proteomes" id="UP000028045">
    <property type="component" value="Unassembled WGS sequence"/>
</dbReference>
<protein>
    <recommendedName>
        <fullName evidence="2">Stress-response A/B barrel domain-containing protein</fullName>
    </recommendedName>
</protein>
<gene>
    <name evidence="3" type="ORF">S7711_04120</name>
</gene>
<feature type="domain" description="Stress-response A/B barrel" evidence="2">
    <location>
        <begin position="3"/>
        <end position="105"/>
    </location>
</feature>
<dbReference type="InterPro" id="IPR044662">
    <property type="entry name" value="HS1/DABB1-like"/>
</dbReference>
<dbReference type="EMBL" id="KL648604">
    <property type="protein sequence ID" value="KEY67809.1"/>
    <property type="molecule type" value="Genomic_DNA"/>
</dbReference>
<organism evidence="3 4">
    <name type="scientific">Stachybotrys chartarum (strain CBS 109288 / IBT 7711)</name>
    <name type="common">Toxic black mold</name>
    <name type="synonym">Stilbospora chartarum</name>
    <dbReference type="NCBI Taxonomy" id="1280523"/>
    <lineage>
        <taxon>Eukaryota</taxon>
        <taxon>Fungi</taxon>
        <taxon>Dikarya</taxon>
        <taxon>Ascomycota</taxon>
        <taxon>Pezizomycotina</taxon>
        <taxon>Sordariomycetes</taxon>
        <taxon>Hypocreomycetidae</taxon>
        <taxon>Hypocreales</taxon>
        <taxon>Stachybotryaceae</taxon>
        <taxon>Stachybotrys</taxon>
    </lineage>
</organism>
<dbReference type="PANTHER" id="PTHR33178">
    <property type="match status" value="1"/>
</dbReference>
<evidence type="ECO:0000259" key="2">
    <source>
        <dbReference type="PROSITE" id="PS51502"/>
    </source>
</evidence>
<dbReference type="SUPFAM" id="SSF54909">
    <property type="entry name" value="Dimeric alpha+beta barrel"/>
    <property type="match status" value="1"/>
</dbReference>
<dbReference type="InterPro" id="IPR011008">
    <property type="entry name" value="Dimeric_a/b-barrel"/>
</dbReference>
<evidence type="ECO:0000256" key="1">
    <source>
        <dbReference type="ARBA" id="ARBA00011738"/>
    </source>
</evidence>
<evidence type="ECO:0000313" key="4">
    <source>
        <dbReference type="Proteomes" id="UP000028045"/>
    </source>
</evidence>
<reference evidence="3 4" key="1">
    <citation type="journal article" date="2014" name="BMC Genomics">
        <title>Comparative genome sequencing reveals chemotype-specific gene clusters in the toxigenic black mold Stachybotrys.</title>
        <authorList>
            <person name="Semeiks J."/>
            <person name="Borek D."/>
            <person name="Otwinowski Z."/>
            <person name="Grishin N.V."/>
        </authorList>
    </citation>
    <scope>NUCLEOTIDE SEQUENCE [LARGE SCALE GENOMIC DNA]</scope>
    <source>
        <strain evidence="4">CBS 109288 / IBT 7711</strain>
    </source>
</reference>
<dbReference type="PANTHER" id="PTHR33178:SF10">
    <property type="entry name" value="STRESS-RESPONSE A_B BARREL DOMAIN-CONTAINING PROTEIN"/>
    <property type="match status" value="1"/>
</dbReference>
<dbReference type="PROSITE" id="PS51502">
    <property type="entry name" value="S_R_A_B_BARREL"/>
    <property type="match status" value="1"/>
</dbReference>
<dbReference type="Gene3D" id="3.30.70.100">
    <property type="match status" value="1"/>
</dbReference>
<keyword evidence="4" id="KW-1185">Reference proteome</keyword>
<proteinExistence type="predicted"/>
<dbReference type="OrthoDB" id="1601230at2759"/>
<dbReference type="SMART" id="SM00886">
    <property type="entry name" value="Dabb"/>
    <property type="match status" value="1"/>
</dbReference>
<sequence length="110" mass="12232">MSITHTVFFHFKADTKPEDVKATVEGMFALKDKCVKAESQTPYIKSFKGGKDNSIEGLQNGITHGFVVEFASVKDRDYYVKEDPAHAAFVKGLLPLLEKAVVVDFEDGVY</sequence>
<dbReference type="HOGENOM" id="CLU_080664_2_1_1"/>
<dbReference type="Pfam" id="PF07876">
    <property type="entry name" value="Dabb"/>
    <property type="match status" value="1"/>
</dbReference>
<accession>A0A084AR80</accession>
<name>A0A084AR80_STACB</name>
<evidence type="ECO:0000313" key="3">
    <source>
        <dbReference type="EMBL" id="KEY67809.1"/>
    </source>
</evidence>